<keyword evidence="1" id="KW-0472">Membrane</keyword>
<organism evidence="2 3">
    <name type="scientific">Vreelandella zhuhanensis</name>
    <dbReference type="NCBI Taxonomy" id="2684210"/>
    <lineage>
        <taxon>Bacteria</taxon>
        <taxon>Pseudomonadati</taxon>
        <taxon>Pseudomonadota</taxon>
        <taxon>Gammaproteobacteria</taxon>
        <taxon>Oceanospirillales</taxon>
        <taxon>Halomonadaceae</taxon>
        <taxon>Vreelandella</taxon>
    </lineage>
</organism>
<accession>A0A7X3H2J1</accession>
<evidence type="ECO:0000313" key="3">
    <source>
        <dbReference type="Proteomes" id="UP000437638"/>
    </source>
</evidence>
<dbReference type="AlphaFoldDB" id="A0A7X3H2J1"/>
<evidence type="ECO:0000313" key="2">
    <source>
        <dbReference type="EMBL" id="MWJ29336.1"/>
    </source>
</evidence>
<feature type="transmembrane region" description="Helical" evidence="1">
    <location>
        <begin position="6"/>
        <end position="23"/>
    </location>
</feature>
<dbReference type="Proteomes" id="UP000437638">
    <property type="component" value="Unassembled WGS sequence"/>
</dbReference>
<keyword evidence="1" id="KW-1133">Transmembrane helix</keyword>
<gene>
    <name evidence="2" type="ORF">GPM19_14220</name>
</gene>
<sequence length="120" mass="13777">MALFLLVFAVCLLIIGAMVIILLNSRTPRYRTQPNDLLALFDKALNSQVSETEWNTIIGYPIRHDDYLDGIRRRAARLMEAHGRHWRVAQGKPLLDQEGQAELKGLRDHLAAHTSLREQY</sequence>
<name>A0A7X3H2J1_9GAMM</name>
<keyword evidence="3" id="KW-1185">Reference proteome</keyword>
<protein>
    <submittedName>
        <fullName evidence="2">Uncharacterized protein</fullName>
    </submittedName>
</protein>
<proteinExistence type="predicted"/>
<evidence type="ECO:0000256" key="1">
    <source>
        <dbReference type="SAM" id="Phobius"/>
    </source>
</evidence>
<keyword evidence="1" id="KW-0812">Transmembrane</keyword>
<comment type="caution">
    <text evidence="2">The sequence shown here is derived from an EMBL/GenBank/DDBJ whole genome shotgun (WGS) entry which is preliminary data.</text>
</comment>
<dbReference type="RefSeq" id="WP_160419674.1">
    <property type="nucleotide sequence ID" value="NZ_WTKP01000012.1"/>
</dbReference>
<dbReference type="EMBL" id="WTKP01000012">
    <property type="protein sequence ID" value="MWJ29336.1"/>
    <property type="molecule type" value="Genomic_DNA"/>
</dbReference>
<reference evidence="2 3" key="1">
    <citation type="submission" date="2019-12" db="EMBL/GenBank/DDBJ databases">
        <title>Halomonas rutogse sp. nov. isolated from two lakes on Tibetan Plateau.</title>
        <authorList>
            <person name="Gao P."/>
        </authorList>
    </citation>
    <scope>NUCLEOTIDE SEQUENCE [LARGE SCALE GENOMIC DNA]</scope>
    <source>
        <strain evidence="2 3">ZH2S</strain>
    </source>
</reference>